<dbReference type="CDD" id="cd07820">
    <property type="entry name" value="SRPBCC_3"/>
    <property type="match status" value="1"/>
</dbReference>
<dbReference type="InterPro" id="IPR023393">
    <property type="entry name" value="START-like_dom_sf"/>
</dbReference>
<dbReference type="Gene3D" id="3.30.530.20">
    <property type="match status" value="1"/>
</dbReference>
<dbReference type="AlphaFoldDB" id="A0A5B8VX49"/>
<accession>A0A5B8VX49</accession>
<dbReference type="Proteomes" id="UP000321362">
    <property type="component" value="Chromosome"/>
</dbReference>
<dbReference type="EMBL" id="CP042437">
    <property type="protein sequence ID" value="QEC76147.1"/>
    <property type="molecule type" value="Genomic_DNA"/>
</dbReference>
<name>A0A5B8VX49_9SPHI</name>
<evidence type="ECO:0000313" key="3">
    <source>
        <dbReference type="Proteomes" id="UP000321362"/>
    </source>
</evidence>
<keyword evidence="3" id="KW-1185">Reference proteome</keyword>
<sequence length="161" mass="18517">MPIIELATHINAPVARCFDLARSIDMHVDSMQQSGETAVAGRTSGLIELGETVTWRAKHFGIWQTLTSGVTEMEYPNYFTDEMVEGVFKAFRHEHYFYPINNQTLMKDIFMFDAPLGFLGIIANFLFLERYMTRLLEQRNREIKKAAEAPRPPEGGVGRWR</sequence>
<gene>
    <name evidence="2" type="ORF">FSB76_09405</name>
</gene>
<proteinExistence type="predicted"/>
<protein>
    <submittedName>
        <fullName evidence="2">SRPBCC family protein</fullName>
    </submittedName>
</protein>
<dbReference type="OrthoDB" id="9801773at2"/>
<keyword evidence="1" id="KW-0472">Membrane</keyword>
<feature type="transmembrane region" description="Helical" evidence="1">
    <location>
        <begin position="109"/>
        <end position="128"/>
    </location>
</feature>
<evidence type="ECO:0000256" key="1">
    <source>
        <dbReference type="SAM" id="Phobius"/>
    </source>
</evidence>
<reference evidence="2 3" key="1">
    <citation type="journal article" date="2013" name="J. Microbiol.">
        <title>Mucilaginibacter ginsenosidivorax sp. nov., with ginsenoside converting activity isolated from sediment.</title>
        <authorList>
            <person name="Kim J.K."/>
            <person name="Choi T.E."/>
            <person name="Liu Q.M."/>
            <person name="Park H.Y."/>
            <person name="Yi T.H."/>
            <person name="Yoon M.H."/>
            <person name="Kim S.C."/>
            <person name="Im W.T."/>
        </authorList>
    </citation>
    <scope>NUCLEOTIDE SEQUENCE [LARGE SCALE GENOMIC DNA]</scope>
    <source>
        <strain evidence="2 3">KHI28</strain>
    </source>
</reference>
<dbReference type="SUPFAM" id="SSF55961">
    <property type="entry name" value="Bet v1-like"/>
    <property type="match status" value="1"/>
</dbReference>
<dbReference type="KEGG" id="mgk:FSB76_09405"/>
<dbReference type="RefSeq" id="WP_147053328.1">
    <property type="nucleotide sequence ID" value="NZ_CP042437.1"/>
</dbReference>
<keyword evidence="1" id="KW-0812">Transmembrane</keyword>
<evidence type="ECO:0000313" key="2">
    <source>
        <dbReference type="EMBL" id="QEC76147.1"/>
    </source>
</evidence>
<keyword evidence="1" id="KW-1133">Transmembrane helix</keyword>
<organism evidence="2 3">
    <name type="scientific">Mucilaginibacter ginsenosidivorax</name>
    <dbReference type="NCBI Taxonomy" id="862126"/>
    <lineage>
        <taxon>Bacteria</taxon>
        <taxon>Pseudomonadati</taxon>
        <taxon>Bacteroidota</taxon>
        <taxon>Sphingobacteriia</taxon>
        <taxon>Sphingobacteriales</taxon>
        <taxon>Sphingobacteriaceae</taxon>
        <taxon>Mucilaginibacter</taxon>
    </lineage>
</organism>